<dbReference type="Pfam" id="PF09413">
    <property type="entry name" value="DUF2007"/>
    <property type="match status" value="1"/>
</dbReference>
<protein>
    <submittedName>
        <fullName evidence="2">DUF2007 domain-containing protein</fullName>
    </submittedName>
</protein>
<name>A0A939EPU4_9HYPH</name>
<organism evidence="2 3">
    <name type="scientific">Roseibium limicola</name>
    <dbReference type="NCBI Taxonomy" id="2816037"/>
    <lineage>
        <taxon>Bacteria</taxon>
        <taxon>Pseudomonadati</taxon>
        <taxon>Pseudomonadota</taxon>
        <taxon>Alphaproteobacteria</taxon>
        <taxon>Hyphomicrobiales</taxon>
        <taxon>Stappiaceae</taxon>
        <taxon>Roseibium</taxon>
    </lineage>
</organism>
<feature type="domain" description="DUF2007" evidence="1">
    <location>
        <begin position="1"/>
        <end position="65"/>
    </location>
</feature>
<reference evidence="2" key="1">
    <citation type="submission" date="2021-03" db="EMBL/GenBank/DDBJ databases">
        <title>Roseibium sp. CAU 1637 isolated from Incheon.</title>
        <authorList>
            <person name="Kim W."/>
        </authorList>
    </citation>
    <scope>NUCLEOTIDE SEQUENCE</scope>
    <source>
        <strain evidence="2">CAU 1637</strain>
    </source>
</reference>
<dbReference type="Gene3D" id="3.30.70.790">
    <property type="entry name" value="UreE, C-terminal domain"/>
    <property type="match status" value="1"/>
</dbReference>
<gene>
    <name evidence="2" type="ORF">J0X15_06705</name>
</gene>
<dbReference type="InterPro" id="IPR018551">
    <property type="entry name" value="DUF2007"/>
</dbReference>
<evidence type="ECO:0000259" key="1">
    <source>
        <dbReference type="Pfam" id="PF09413"/>
    </source>
</evidence>
<proteinExistence type="predicted"/>
<dbReference type="InterPro" id="IPR011322">
    <property type="entry name" value="N-reg_PII-like_a/b"/>
</dbReference>
<dbReference type="RefSeq" id="WP_206939090.1">
    <property type="nucleotide sequence ID" value="NZ_JAFLNF010000002.1"/>
</dbReference>
<keyword evidence="3" id="KW-1185">Reference proteome</keyword>
<evidence type="ECO:0000313" key="3">
    <source>
        <dbReference type="Proteomes" id="UP000664779"/>
    </source>
</evidence>
<sequence length="79" mass="8733">MREIVRTNDIVLISLLESLFKEAGIEHLVADGNMSILEGSMSMIPRRVLVLDEDEATARRLIVDAGLEKELRPAGDGGW</sequence>
<evidence type="ECO:0000313" key="2">
    <source>
        <dbReference type="EMBL" id="MBO0344899.1"/>
    </source>
</evidence>
<dbReference type="SUPFAM" id="SSF54913">
    <property type="entry name" value="GlnB-like"/>
    <property type="match status" value="1"/>
</dbReference>
<dbReference type="EMBL" id="JAFLNF010000002">
    <property type="protein sequence ID" value="MBO0344899.1"/>
    <property type="molecule type" value="Genomic_DNA"/>
</dbReference>
<dbReference type="AlphaFoldDB" id="A0A939EPU4"/>
<dbReference type="Proteomes" id="UP000664779">
    <property type="component" value="Unassembled WGS sequence"/>
</dbReference>
<accession>A0A939EPU4</accession>
<comment type="caution">
    <text evidence="2">The sequence shown here is derived from an EMBL/GenBank/DDBJ whole genome shotgun (WGS) entry which is preliminary data.</text>
</comment>